<dbReference type="STRING" id="765257.A0A0C9YNM8"/>
<reference evidence="2" key="2">
    <citation type="submission" date="2015-01" db="EMBL/GenBank/DDBJ databases">
        <title>Evolutionary Origins and Diversification of the Mycorrhizal Mutualists.</title>
        <authorList>
            <consortium name="DOE Joint Genome Institute"/>
            <consortium name="Mycorrhizal Genomics Consortium"/>
            <person name="Kohler A."/>
            <person name="Kuo A."/>
            <person name="Nagy L.G."/>
            <person name="Floudas D."/>
            <person name="Copeland A."/>
            <person name="Barry K.W."/>
            <person name="Cichocki N."/>
            <person name="Veneault-Fourrey C."/>
            <person name="LaButti K."/>
            <person name="Lindquist E.A."/>
            <person name="Lipzen A."/>
            <person name="Lundell T."/>
            <person name="Morin E."/>
            <person name="Murat C."/>
            <person name="Riley R."/>
            <person name="Ohm R."/>
            <person name="Sun H."/>
            <person name="Tunlid A."/>
            <person name="Henrissat B."/>
            <person name="Grigoriev I.V."/>
            <person name="Hibbett D.S."/>
            <person name="Martin F."/>
        </authorList>
    </citation>
    <scope>NUCLEOTIDE SEQUENCE [LARGE SCALE GENOMIC DNA]</scope>
    <source>
        <strain evidence="2">441</strain>
    </source>
</reference>
<organism evidence="1 2">
    <name type="scientific">Pisolithus microcarpus 441</name>
    <dbReference type="NCBI Taxonomy" id="765257"/>
    <lineage>
        <taxon>Eukaryota</taxon>
        <taxon>Fungi</taxon>
        <taxon>Dikarya</taxon>
        <taxon>Basidiomycota</taxon>
        <taxon>Agaricomycotina</taxon>
        <taxon>Agaricomycetes</taxon>
        <taxon>Agaricomycetidae</taxon>
        <taxon>Boletales</taxon>
        <taxon>Sclerodermatineae</taxon>
        <taxon>Pisolithaceae</taxon>
        <taxon>Pisolithus</taxon>
    </lineage>
</organism>
<evidence type="ECO:0000313" key="1">
    <source>
        <dbReference type="EMBL" id="KIK11907.1"/>
    </source>
</evidence>
<dbReference type="OrthoDB" id="3063862at2759"/>
<name>A0A0C9YNM8_9AGAM</name>
<dbReference type="Proteomes" id="UP000054018">
    <property type="component" value="Unassembled WGS sequence"/>
</dbReference>
<dbReference type="HOGENOM" id="CLU_1253275_0_0_1"/>
<reference evidence="1 2" key="1">
    <citation type="submission" date="2014-04" db="EMBL/GenBank/DDBJ databases">
        <authorList>
            <consortium name="DOE Joint Genome Institute"/>
            <person name="Kuo A."/>
            <person name="Kohler A."/>
            <person name="Costa M.D."/>
            <person name="Nagy L.G."/>
            <person name="Floudas D."/>
            <person name="Copeland A."/>
            <person name="Barry K.W."/>
            <person name="Cichocki N."/>
            <person name="Veneault-Fourrey C."/>
            <person name="LaButti K."/>
            <person name="Lindquist E.A."/>
            <person name="Lipzen A."/>
            <person name="Lundell T."/>
            <person name="Morin E."/>
            <person name="Murat C."/>
            <person name="Sun H."/>
            <person name="Tunlid A."/>
            <person name="Henrissat B."/>
            <person name="Grigoriev I.V."/>
            <person name="Hibbett D.S."/>
            <person name="Martin F."/>
            <person name="Nordberg H.P."/>
            <person name="Cantor M.N."/>
            <person name="Hua S.X."/>
        </authorList>
    </citation>
    <scope>NUCLEOTIDE SEQUENCE [LARGE SCALE GENOMIC DNA]</scope>
    <source>
        <strain evidence="1 2">441</strain>
    </source>
</reference>
<evidence type="ECO:0000313" key="2">
    <source>
        <dbReference type="Proteomes" id="UP000054018"/>
    </source>
</evidence>
<sequence length="181" mass="19951">NHWVCHKKPGCKSEFCFINPMDSGTHIPLTFQCLDCWAAAMLKGDATVTLEMPPNHQHFKMLPDQLVGQHLVLAEQHQQLEQAKSTSTLGSSSAPVMNVNFPAEMFQMFQQLQTIGPCMSIQEFSSTFNLSPSLEKKLSEQGYISTHTLCSATVDDLITSGILRGEIAQLCDAISCWSGSD</sequence>
<keyword evidence="2" id="KW-1185">Reference proteome</keyword>
<dbReference type="EMBL" id="KN834141">
    <property type="protein sequence ID" value="KIK11907.1"/>
    <property type="molecule type" value="Genomic_DNA"/>
</dbReference>
<gene>
    <name evidence="1" type="ORF">PISMIDRAFT_121878</name>
</gene>
<protein>
    <submittedName>
        <fullName evidence="1">Uncharacterized protein</fullName>
    </submittedName>
</protein>
<feature type="non-terminal residue" evidence="1">
    <location>
        <position position="181"/>
    </location>
</feature>
<dbReference type="AlphaFoldDB" id="A0A0C9YNM8"/>
<proteinExistence type="predicted"/>
<accession>A0A0C9YNM8</accession>